<protein>
    <submittedName>
        <fullName evidence="11">Nucleoside:proton symporter</fullName>
    </submittedName>
</protein>
<evidence type="ECO:0000259" key="10">
    <source>
        <dbReference type="Pfam" id="PF07670"/>
    </source>
</evidence>
<evidence type="ECO:0000256" key="1">
    <source>
        <dbReference type="ARBA" id="ARBA00004651"/>
    </source>
</evidence>
<feature type="domain" description="Concentrative nucleoside transporter N-terminal" evidence="8">
    <location>
        <begin position="9"/>
        <end position="82"/>
    </location>
</feature>
<feature type="domain" description="Concentrative nucleoside transporter C-terminal" evidence="9">
    <location>
        <begin position="209"/>
        <end position="434"/>
    </location>
</feature>
<dbReference type="Pfam" id="PF07670">
    <property type="entry name" value="Gate"/>
    <property type="match status" value="1"/>
</dbReference>
<dbReference type="Pfam" id="PF01773">
    <property type="entry name" value="Nucleos_tra2_N"/>
    <property type="match status" value="1"/>
</dbReference>
<dbReference type="InterPro" id="IPR011642">
    <property type="entry name" value="Gate_dom"/>
</dbReference>
<dbReference type="InterPro" id="IPR002668">
    <property type="entry name" value="CNT_N_dom"/>
</dbReference>
<dbReference type="AlphaFoldDB" id="A0AAJ0U371"/>
<dbReference type="PANTHER" id="PTHR10590">
    <property type="entry name" value="SODIUM/NUCLEOSIDE COTRANSPORTER"/>
    <property type="match status" value="1"/>
</dbReference>
<reference evidence="11" key="1">
    <citation type="submission" date="2017-08" db="EMBL/GenBank/DDBJ databases">
        <authorList>
            <person name="Imhoff J.F."/>
            <person name="Rahn T."/>
            <person name="Kuenzel S."/>
            <person name="Neulinger S.C."/>
        </authorList>
    </citation>
    <scope>NUCLEOTIDE SEQUENCE</scope>
    <source>
        <strain evidence="11">DSM 11080</strain>
    </source>
</reference>
<gene>
    <name evidence="11" type="ORF">CKO40_05245</name>
</gene>
<keyword evidence="4 7" id="KW-0812">Transmembrane</keyword>
<evidence type="ECO:0000256" key="4">
    <source>
        <dbReference type="ARBA" id="ARBA00022692"/>
    </source>
</evidence>
<evidence type="ECO:0000259" key="9">
    <source>
        <dbReference type="Pfam" id="PF07662"/>
    </source>
</evidence>
<dbReference type="GO" id="GO:0005886">
    <property type="term" value="C:plasma membrane"/>
    <property type="evidence" value="ECO:0007669"/>
    <property type="project" value="UniProtKB-SubCell"/>
</dbReference>
<dbReference type="Pfam" id="PF07662">
    <property type="entry name" value="Nucleos_tra2_C"/>
    <property type="match status" value="1"/>
</dbReference>
<feature type="transmembrane region" description="Helical" evidence="7">
    <location>
        <begin position="416"/>
        <end position="437"/>
    </location>
</feature>
<evidence type="ECO:0000259" key="8">
    <source>
        <dbReference type="Pfam" id="PF01773"/>
    </source>
</evidence>
<comment type="similarity">
    <text evidence="2">Belongs to the concentrative nucleoside transporter (CNT) (TC 2.A.41) family.</text>
</comment>
<feature type="transmembrane region" description="Helical" evidence="7">
    <location>
        <begin position="176"/>
        <end position="198"/>
    </location>
</feature>
<feature type="transmembrane region" description="Helical" evidence="7">
    <location>
        <begin position="378"/>
        <end position="404"/>
    </location>
</feature>
<name>A0AAJ0U371_9GAMM</name>
<feature type="transmembrane region" description="Helical" evidence="7">
    <location>
        <begin position="5"/>
        <end position="22"/>
    </location>
</feature>
<dbReference type="PANTHER" id="PTHR10590:SF4">
    <property type="entry name" value="SOLUTE CARRIER FAMILY 28 MEMBER 3"/>
    <property type="match status" value="1"/>
</dbReference>
<feature type="transmembrane region" description="Helical" evidence="7">
    <location>
        <begin position="100"/>
        <end position="121"/>
    </location>
</feature>
<dbReference type="GO" id="GO:0015293">
    <property type="term" value="F:symporter activity"/>
    <property type="evidence" value="ECO:0007669"/>
    <property type="project" value="TreeGrafter"/>
</dbReference>
<proteinExistence type="inferred from homology"/>
<sequence>MAQLLQGSFGIAVLILIAWLLSENRRAISYRVLIGGLGLQLALAGLLLGVPEARSLFIAINAVVEGIQKATDAGAGFVFGYLGGGPAPFEIVEPSNRFILAFRALPLVLVIGALSALLFHWRVLPLVVNALAWLLRRSLGVSGALGLGTAANIFMGMVEAPLLIRPYLKAMSRGELFALMVTGMATIAGTVMMLYASLLGDSIPNALGHLLTASLISAPAALAVAELMVPMQFHGKAIANAEDNAEANTDPPPVGAPDVPATGLESRYGSTLDAITRGTLEAVPLLLNIIALLIVMVALVTLANELLAFLPQVGGQSLQLERMLGWLFAPLVWLIGIPWQEATTAGALMGTKTVLNELLAFVALAELPPGALSERSRLIMTYALCGFANLGSLGIMLGGLGSLVPERRAEIAALGLKSIFAGTLATLMTGAVAGFLIG</sequence>
<reference evidence="11" key="2">
    <citation type="journal article" date="2020" name="Microorganisms">
        <title>Osmotic Adaptation and Compatible Solute Biosynthesis of Phototrophic Bacteria as Revealed from Genome Analyses.</title>
        <authorList>
            <person name="Imhoff J.F."/>
            <person name="Rahn T."/>
            <person name="Kunzel S."/>
            <person name="Keller A."/>
            <person name="Neulinger S.C."/>
        </authorList>
    </citation>
    <scope>NUCLEOTIDE SEQUENCE</scope>
    <source>
        <strain evidence="11">DSM 11080</strain>
    </source>
</reference>
<dbReference type="Proteomes" id="UP001296776">
    <property type="component" value="Unassembled WGS sequence"/>
</dbReference>
<feature type="transmembrane region" description="Helical" evidence="7">
    <location>
        <begin position="28"/>
        <end position="50"/>
    </location>
</feature>
<evidence type="ECO:0000256" key="6">
    <source>
        <dbReference type="ARBA" id="ARBA00023136"/>
    </source>
</evidence>
<feature type="transmembrane region" description="Helical" evidence="7">
    <location>
        <begin position="285"/>
        <end position="303"/>
    </location>
</feature>
<keyword evidence="5 7" id="KW-1133">Transmembrane helix</keyword>
<evidence type="ECO:0000313" key="11">
    <source>
        <dbReference type="EMBL" id="MBK1703962.1"/>
    </source>
</evidence>
<feature type="transmembrane region" description="Helical" evidence="7">
    <location>
        <begin position="323"/>
        <end position="342"/>
    </location>
</feature>
<evidence type="ECO:0000313" key="12">
    <source>
        <dbReference type="Proteomes" id="UP001296776"/>
    </source>
</evidence>
<evidence type="ECO:0000256" key="3">
    <source>
        <dbReference type="ARBA" id="ARBA00022475"/>
    </source>
</evidence>
<evidence type="ECO:0000256" key="5">
    <source>
        <dbReference type="ARBA" id="ARBA00022989"/>
    </source>
</evidence>
<comment type="subcellular location">
    <subcellularLocation>
        <location evidence="1">Cell membrane</location>
        <topology evidence="1">Multi-pass membrane protein</topology>
    </subcellularLocation>
</comment>
<dbReference type="GO" id="GO:0005337">
    <property type="term" value="F:nucleoside transmembrane transporter activity"/>
    <property type="evidence" value="ECO:0007669"/>
    <property type="project" value="InterPro"/>
</dbReference>
<keyword evidence="3" id="KW-1003">Cell membrane</keyword>
<comment type="caution">
    <text evidence="11">The sequence shown here is derived from an EMBL/GenBank/DDBJ whole genome shotgun (WGS) entry which is preliminary data.</text>
</comment>
<evidence type="ECO:0000256" key="2">
    <source>
        <dbReference type="ARBA" id="ARBA00009033"/>
    </source>
</evidence>
<feature type="domain" description="Nucleoside transporter/FeoB GTPase Gate" evidence="10">
    <location>
        <begin position="101"/>
        <end position="201"/>
    </location>
</feature>
<keyword evidence="6 7" id="KW-0472">Membrane</keyword>
<dbReference type="EMBL" id="NRSJ01000006">
    <property type="protein sequence ID" value="MBK1703962.1"/>
    <property type="molecule type" value="Genomic_DNA"/>
</dbReference>
<organism evidence="11 12">
    <name type="scientific">Halochromatium glycolicum</name>
    <dbReference type="NCBI Taxonomy" id="85075"/>
    <lineage>
        <taxon>Bacteria</taxon>
        <taxon>Pseudomonadati</taxon>
        <taxon>Pseudomonadota</taxon>
        <taxon>Gammaproteobacteria</taxon>
        <taxon>Chromatiales</taxon>
        <taxon>Chromatiaceae</taxon>
        <taxon>Halochromatium</taxon>
    </lineage>
</organism>
<dbReference type="InterPro" id="IPR008276">
    <property type="entry name" value="C_nuclsd_transpt"/>
</dbReference>
<keyword evidence="12" id="KW-1185">Reference proteome</keyword>
<feature type="transmembrane region" description="Helical" evidence="7">
    <location>
        <begin position="210"/>
        <end position="229"/>
    </location>
</feature>
<dbReference type="InterPro" id="IPR011657">
    <property type="entry name" value="CNT_C_dom"/>
</dbReference>
<accession>A0AAJ0U371</accession>
<feature type="transmembrane region" description="Helical" evidence="7">
    <location>
        <begin position="141"/>
        <end position="164"/>
    </location>
</feature>
<evidence type="ECO:0000256" key="7">
    <source>
        <dbReference type="SAM" id="Phobius"/>
    </source>
</evidence>